<feature type="compositionally biased region" description="Basic and acidic residues" evidence="1">
    <location>
        <begin position="346"/>
        <end position="360"/>
    </location>
</feature>
<feature type="region of interest" description="Disordered" evidence="1">
    <location>
        <begin position="281"/>
        <end position="325"/>
    </location>
</feature>
<feature type="compositionally biased region" description="Low complexity" evidence="1">
    <location>
        <begin position="142"/>
        <end position="153"/>
    </location>
</feature>
<feature type="compositionally biased region" description="Polar residues" evidence="1">
    <location>
        <begin position="161"/>
        <end position="181"/>
    </location>
</feature>
<evidence type="ECO:0000313" key="2">
    <source>
        <dbReference type="EMBL" id="AMS01604.1"/>
    </source>
</evidence>
<keyword evidence="3" id="KW-1185">Reference proteome</keyword>
<feature type="region of interest" description="Disordered" evidence="1">
    <location>
        <begin position="233"/>
        <end position="261"/>
    </location>
</feature>
<proteinExistence type="predicted"/>
<dbReference type="EMBL" id="KU958700">
    <property type="protein sequence ID" value="AMS01604.1"/>
    <property type="molecule type" value="Genomic_DNA"/>
</dbReference>
<feature type="region of interest" description="Disordered" evidence="1">
    <location>
        <begin position="141"/>
        <end position="219"/>
    </location>
</feature>
<dbReference type="Proteomes" id="UP000223789">
    <property type="component" value="Segment"/>
</dbReference>
<name>A0A142K671_9CAUD</name>
<evidence type="ECO:0000256" key="1">
    <source>
        <dbReference type="SAM" id="MobiDB-lite"/>
    </source>
</evidence>
<reference evidence="2 3" key="1">
    <citation type="submission" date="2016-03" db="EMBL/GenBank/DDBJ databases">
        <authorList>
            <person name="Ploux O."/>
        </authorList>
    </citation>
    <scope>NUCLEOTIDE SEQUENCE [LARGE SCALE GENOMIC DNA]</scope>
</reference>
<accession>A0A142K671</accession>
<feature type="region of interest" description="Disordered" evidence="1">
    <location>
        <begin position="337"/>
        <end position="360"/>
    </location>
</feature>
<evidence type="ECO:0000313" key="3">
    <source>
        <dbReference type="Proteomes" id="UP000223789"/>
    </source>
</evidence>
<protein>
    <submittedName>
        <fullName evidence="2">Uncharacterized protein</fullName>
    </submittedName>
</protein>
<organism evidence="2 3">
    <name type="scientific">Streptomyces phage Chymera</name>
    <dbReference type="NCBI Taxonomy" id="1821728"/>
    <lineage>
        <taxon>Viruses</taxon>
        <taxon>Duplodnaviria</taxon>
        <taxon>Heunggongvirae</taxon>
        <taxon>Uroviricota</taxon>
        <taxon>Caudoviricetes</taxon>
        <taxon>Chymeravirus</taxon>
        <taxon>Chymeravirus chymera</taxon>
    </lineage>
</organism>
<gene>
    <name evidence="2" type="ORF">SEA_CHYMERA_45</name>
</gene>
<sequence length="360" mass="37502">MDDEQQRRPSGSSVAHAYGNALARQWAPAMPRPLTGGFLTTLYALRTLASADGRLRYERDGAAITLAQIAAACRSDQKDVRLYLQAAVAAGVLAVVEDGHGQGKTRGRAVMYALLLCPTPDWERAAGLVWIAQQQKKERRAAAAARKAAQAAEGSGDSAPTPGTDTSGDSAPTSQGSTSGDSAPRSAEEGWGDSAPTQVGGQSPEGVGAQCPDHPGSTQVLPHEVAEVVPQLQDAHGRGPASDKTIPQQPEKPHRRCAGGCGQPVIRSDRMVCTGCERRAQQARGESSGPIQGAFMIPLPSGAPTAPRNAPRDSQGSRPHADPFAPLRTCECGRAYRADSAGGCPDCRDAADRERSTGTG</sequence>